<gene>
    <name evidence="2" type="ORF">PF586_03405</name>
</gene>
<keyword evidence="1" id="KW-1133">Transmembrane helix</keyword>
<accession>A0AAW5YVA2</accession>
<organism evidence="2 3">
    <name type="scientific">Lactobacillus delbrueckii</name>
    <dbReference type="NCBI Taxonomy" id="1584"/>
    <lineage>
        <taxon>Bacteria</taxon>
        <taxon>Bacillati</taxon>
        <taxon>Bacillota</taxon>
        <taxon>Bacilli</taxon>
        <taxon>Lactobacillales</taxon>
        <taxon>Lactobacillaceae</taxon>
        <taxon>Lactobacillus</taxon>
    </lineage>
</organism>
<dbReference type="EMBL" id="JAQIEY010000007">
    <property type="protein sequence ID" value="MDA3767535.1"/>
    <property type="molecule type" value="Genomic_DNA"/>
</dbReference>
<protein>
    <submittedName>
        <fullName evidence="2">Uncharacterized protein</fullName>
    </submittedName>
</protein>
<comment type="caution">
    <text evidence="2">The sequence shown here is derived from an EMBL/GenBank/DDBJ whole genome shotgun (WGS) entry which is preliminary data.</text>
</comment>
<evidence type="ECO:0000313" key="2">
    <source>
        <dbReference type="EMBL" id="MDA3767535.1"/>
    </source>
</evidence>
<keyword evidence="1" id="KW-0472">Membrane</keyword>
<reference evidence="2" key="1">
    <citation type="submission" date="2023-01" db="EMBL/GenBank/DDBJ databases">
        <title>Sequencing of the bacterial strains from artisanal fermented milk Matsoni.</title>
        <authorList>
            <person name="Rozman V."/>
            <person name="Accetto T."/>
            <person name="Bogovic Matijasic B."/>
        </authorList>
    </citation>
    <scope>NUCLEOTIDE SEQUENCE</scope>
    <source>
        <strain evidence="2">Lbl333</strain>
    </source>
</reference>
<name>A0AAW5YVA2_9LACO</name>
<evidence type="ECO:0000256" key="1">
    <source>
        <dbReference type="SAM" id="Phobius"/>
    </source>
</evidence>
<evidence type="ECO:0000313" key="3">
    <source>
        <dbReference type="Proteomes" id="UP001210502"/>
    </source>
</evidence>
<dbReference type="RefSeq" id="WP_271024325.1">
    <property type="nucleotide sequence ID" value="NZ_JAQIEY010000007.1"/>
</dbReference>
<keyword evidence="1" id="KW-0812">Transmembrane</keyword>
<proteinExistence type="predicted"/>
<dbReference type="Proteomes" id="UP001210502">
    <property type="component" value="Unassembled WGS sequence"/>
</dbReference>
<feature type="transmembrane region" description="Helical" evidence="1">
    <location>
        <begin position="47"/>
        <end position="68"/>
    </location>
</feature>
<sequence>MNNTTRRNNRRRQLEPFWFYNAKGERYVHFGWNGKSYTWDKMRGQQLAIGGLVILILGAILFFGSGILSAPTPFGD</sequence>
<dbReference type="AlphaFoldDB" id="A0AAW5YVA2"/>